<evidence type="ECO:0000313" key="2">
    <source>
        <dbReference type="EMBL" id="SVB18803.1"/>
    </source>
</evidence>
<dbReference type="SMART" id="SM00903">
    <property type="entry name" value="Flavin_Reduct"/>
    <property type="match status" value="1"/>
</dbReference>
<feature type="domain" description="Flavin reductase like" evidence="1">
    <location>
        <begin position="18"/>
        <end position="169"/>
    </location>
</feature>
<protein>
    <recommendedName>
        <fullName evidence="1">Flavin reductase like domain-containing protein</fullName>
    </recommendedName>
</protein>
<proteinExistence type="predicted"/>
<dbReference type="PANTHER" id="PTHR43812">
    <property type="entry name" value="BLR2425 PROTEIN"/>
    <property type="match status" value="1"/>
</dbReference>
<name>A0A382C0G2_9ZZZZ</name>
<dbReference type="GO" id="GO:0010181">
    <property type="term" value="F:FMN binding"/>
    <property type="evidence" value="ECO:0007669"/>
    <property type="project" value="InterPro"/>
</dbReference>
<dbReference type="Gene3D" id="2.30.110.10">
    <property type="entry name" value="Electron Transport, Fmn-binding Protein, Chain A"/>
    <property type="match status" value="1"/>
</dbReference>
<dbReference type="PANTHER" id="PTHR43812:SF2">
    <property type="entry name" value="FLAVIN REDUCTASE LIKE DOMAIN-CONTAINING PROTEIN"/>
    <property type="match status" value="1"/>
</dbReference>
<dbReference type="InterPro" id="IPR002563">
    <property type="entry name" value="Flavin_Rdtase-like_dom"/>
</dbReference>
<feature type="non-terminal residue" evidence="2">
    <location>
        <position position="1"/>
    </location>
</feature>
<dbReference type="SUPFAM" id="SSF50475">
    <property type="entry name" value="FMN-binding split barrel"/>
    <property type="match status" value="1"/>
</dbReference>
<dbReference type="EMBL" id="UINC01031951">
    <property type="protein sequence ID" value="SVB18803.1"/>
    <property type="molecule type" value="Genomic_DNA"/>
</dbReference>
<accession>A0A382C0G2</accession>
<dbReference type="Pfam" id="PF01613">
    <property type="entry name" value="Flavin_Reduct"/>
    <property type="match status" value="1"/>
</dbReference>
<evidence type="ECO:0000259" key="1">
    <source>
        <dbReference type="SMART" id="SM00903"/>
    </source>
</evidence>
<gene>
    <name evidence="2" type="ORF">METZ01_LOCUS171657</name>
</gene>
<dbReference type="InterPro" id="IPR012349">
    <property type="entry name" value="Split_barrel_FMN-bd"/>
</dbReference>
<organism evidence="2">
    <name type="scientific">marine metagenome</name>
    <dbReference type="NCBI Taxonomy" id="408172"/>
    <lineage>
        <taxon>unclassified sequences</taxon>
        <taxon>metagenomes</taxon>
        <taxon>ecological metagenomes</taxon>
    </lineage>
</organism>
<sequence length="204" mass="22734">VFYEPKKGHSLPQNPFSALVFPRPIGWISSLSKEGIANLAPYSFFNAIAYEPPQVMFAATDYHSNGGLKDSIANILDTKEFVVNLATKKLQQSVVHSSIDAPPGVDEFKLMKLKKRKSTMVQPPSVAESPVTLECKLIRKIDLKGKKINQNIMIIGEVVGIHIKDAFISNGKVNSLAMRAISRMGYTEYSEVKSRFLMDRPKYS</sequence>
<reference evidence="2" key="1">
    <citation type="submission" date="2018-05" db="EMBL/GenBank/DDBJ databases">
        <authorList>
            <person name="Lanie J.A."/>
            <person name="Ng W.-L."/>
            <person name="Kazmierczak K.M."/>
            <person name="Andrzejewski T.M."/>
            <person name="Davidsen T.M."/>
            <person name="Wayne K.J."/>
            <person name="Tettelin H."/>
            <person name="Glass J.I."/>
            <person name="Rusch D."/>
            <person name="Podicherti R."/>
            <person name="Tsui H.-C.T."/>
            <person name="Winkler M.E."/>
        </authorList>
    </citation>
    <scope>NUCLEOTIDE SEQUENCE</scope>
</reference>
<dbReference type="AlphaFoldDB" id="A0A382C0G2"/>